<comment type="caution">
    <text evidence="1">The sequence shown here is derived from an EMBL/GenBank/DDBJ whole genome shotgun (WGS) entry which is preliminary data.</text>
</comment>
<dbReference type="EMBL" id="BSXS01000935">
    <property type="protein sequence ID" value="GME74464.1"/>
    <property type="molecule type" value="Genomic_DNA"/>
</dbReference>
<sequence>MASAYYIFESSTNGSYSASFKQHQGALDILRDTNMISPSPSNSSDEESQSTIDSIFLFDDSSANNAYSPHFGPTDYQFPSQPQSQTQSQGQTQTTQIQIQNQSQPYMNPLTQSYMDSQVQQSSSNHREHSHPQSHSWSVSQTHHSLSSSQSHPHPHSQSLQLNAYNPLDAHQAQQRQQMDPFDLFMASPTTATTSMPSNSLPHIESPLQYSAFPSAPIFTPDPQLNPVHSSPQVQPIPLTLISTPVRVSSSFQTSLPSSPRTRPRPTNRPDKRYKCEYENCDKSYSKKYRLKKHIQTKHAVIPPTFPCLEPDCGKIYSTDDDLKRHHIIHTDRYECHHCKKRYDRKDRFENHAQRCSKRRR</sequence>
<evidence type="ECO:0000313" key="1">
    <source>
        <dbReference type="EMBL" id="GME74464.1"/>
    </source>
</evidence>
<gene>
    <name evidence="1" type="ORF">Amon02_000177300</name>
</gene>
<accession>A0ACB5SVL3</accession>
<reference evidence="1" key="1">
    <citation type="submission" date="2023-04" db="EMBL/GenBank/DDBJ databases">
        <title>Ambrosiozyma monospora NBRC 10751.</title>
        <authorList>
            <person name="Ichikawa N."/>
            <person name="Sato H."/>
            <person name="Tonouchi N."/>
        </authorList>
    </citation>
    <scope>NUCLEOTIDE SEQUENCE</scope>
    <source>
        <strain evidence="1">NBRC 10751</strain>
    </source>
</reference>
<evidence type="ECO:0000313" key="2">
    <source>
        <dbReference type="Proteomes" id="UP001165064"/>
    </source>
</evidence>
<protein>
    <submittedName>
        <fullName evidence="1">Unnamed protein product</fullName>
    </submittedName>
</protein>
<name>A0ACB5SVL3_AMBMO</name>
<dbReference type="Proteomes" id="UP001165064">
    <property type="component" value="Unassembled WGS sequence"/>
</dbReference>
<organism evidence="1 2">
    <name type="scientific">Ambrosiozyma monospora</name>
    <name type="common">Yeast</name>
    <name type="synonym">Endomycopsis monosporus</name>
    <dbReference type="NCBI Taxonomy" id="43982"/>
    <lineage>
        <taxon>Eukaryota</taxon>
        <taxon>Fungi</taxon>
        <taxon>Dikarya</taxon>
        <taxon>Ascomycota</taxon>
        <taxon>Saccharomycotina</taxon>
        <taxon>Pichiomycetes</taxon>
        <taxon>Pichiales</taxon>
        <taxon>Pichiaceae</taxon>
        <taxon>Ambrosiozyma</taxon>
    </lineage>
</organism>
<keyword evidence="2" id="KW-1185">Reference proteome</keyword>
<proteinExistence type="predicted"/>